<organism evidence="1 2">
    <name type="scientific">Candidatus Cryptobacteroides intestinigallinarum</name>
    <dbReference type="NCBI Taxonomy" id="2840767"/>
    <lineage>
        <taxon>Bacteria</taxon>
        <taxon>Pseudomonadati</taxon>
        <taxon>Bacteroidota</taxon>
        <taxon>Bacteroidia</taxon>
        <taxon>Bacteroidales</taxon>
        <taxon>Candidatus Cryptobacteroides</taxon>
    </lineage>
</organism>
<name>A0A9D9HLK4_9BACT</name>
<dbReference type="AlphaFoldDB" id="A0A9D9HLK4"/>
<sequence>MENYFKLFSILMDKEKVYMDPSLTFGDVCRWIGVRSTAFDRWLMSELGFHGDDILKAYRGAASSYFWKKYGILL</sequence>
<proteinExistence type="predicted"/>
<comment type="caution">
    <text evidence="1">The sequence shown here is derived from an EMBL/GenBank/DDBJ whole genome shotgun (WGS) entry which is preliminary data.</text>
</comment>
<evidence type="ECO:0000313" key="1">
    <source>
        <dbReference type="EMBL" id="MBO8456056.1"/>
    </source>
</evidence>
<dbReference type="EMBL" id="JADIMK010000068">
    <property type="protein sequence ID" value="MBO8456056.1"/>
    <property type="molecule type" value="Genomic_DNA"/>
</dbReference>
<dbReference type="Proteomes" id="UP000823617">
    <property type="component" value="Unassembled WGS sequence"/>
</dbReference>
<reference evidence="1" key="1">
    <citation type="submission" date="2020-10" db="EMBL/GenBank/DDBJ databases">
        <authorList>
            <person name="Gilroy R."/>
        </authorList>
    </citation>
    <scope>NUCLEOTIDE SEQUENCE</scope>
    <source>
        <strain evidence="1">B1-3475</strain>
    </source>
</reference>
<reference evidence="1" key="2">
    <citation type="journal article" date="2021" name="PeerJ">
        <title>Extensive microbial diversity within the chicken gut microbiome revealed by metagenomics and culture.</title>
        <authorList>
            <person name="Gilroy R."/>
            <person name="Ravi A."/>
            <person name="Getino M."/>
            <person name="Pursley I."/>
            <person name="Horton D.L."/>
            <person name="Alikhan N.F."/>
            <person name="Baker D."/>
            <person name="Gharbi K."/>
            <person name="Hall N."/>
            <person name="Watson M."/>
            <person name="Adriaenssens E.M."/>
            <person name="Foster-Nyarko E."/>
            <person name="Jarju S."/>
            <person name="Secka A."/>
            <person name="Antonio M."/>
            <person name="Oren A."/>
            <person name="Chaudhuri R.R."/>
            <person name="La Ragione R."/>
            <person name="Hildebrand F."/>
            <person name="Pallen M.J."/>
        </authorList>
    </citation>
    <scope>NUCLEOTIDE SEQUENCE</scope>
    <source>
        <strain evidence="1">B1-3475</strain>
    </source>
</reference>
<protein>
    <submittedName>
        <fullName evidence="1">Uncharacterized protein</fullName>
    </submittedName>
</protein>
<accession>A0A9D9HLK4</accession>
<gene>
    <name evidence="1" type="ORF">IAC08_06590</name>
</gene>
<evidence type="ECO:0000313" key="2">
    <source>
        <dbReference type="Proteomes" id="UP000823617"/>
    </source>
</evidence>